<name>A0ABN2L690_9MICO</name>
<keyword evidence="6 8" id="KW-1133">Transmembrane helix</keyword>
<keyword evidence="5" id="KW-0769">Symport</keyword>
<dbReference type="PANTHER" id="PTHR43528">
    <property type="entry name" value="ALPHA-KETOGLUTARATE PERMEASE"/>
    <property type="match status" value="1"/>
</dbReference>
<sequence>MPEHTSGTQHAPTGRRLEVDDVIVVEPAKMKLALRGAFVGNFMEWYDFGIYGYLAVTMTKVFTAGMPDSLGLTVTLLGFAVSFLVRPFGGMILGPIGDRIGRQKVLYFTMAIMAISTALIGMLPSAAQAGGFWVIIPLYLLKMTQGFSTGGEFAGATTYVSEFSPDKDRGYWASKLNVGSYLGFAAGATVVALTTLTTENLLGIEGAMVEWGWRIPFLLAIPLGAIAIYFRMRIPEPPGFEETKELQHEQPPTDPHDLQYRHGLGSLVRVYWKQILIGISIVAAEGTAGYALTSYMPTYLEKDLGISNLNAAIATVPVLVIMSLLLPTIGRWSDRVGRRRVYFLATGSSLVLMLPAFLILQTAPQAGMWVVFLALGIVAIPVAFFVSMTASALPALFPTAARFSGMGITYNLAASLFAGTTPLIADLLVNATAGSWISPFMPALWIMTFSAIAVLAVLAMRETGARPLLGSVPTVATRAEAQELVATQDENPFIDTRTMPLRVVPGRGRSAGRG</sequence>
<dbReference type="InterPro" id="IPR005829">
    <property type="entry name" value="Sugar_transporter_CS"/>
</dbReference>
<dbReference type="InterPro" id="IPR051084">
    <property type="entry name" value="H+-coupled_symporters"/>
</dbReference>
<evidence type="ECO:0000313" key="11">
    <source>
        <dbReference type="Proteomes" id="UP001500851"/>
    </source>
</evidence>
<feature type="transmembrane region" description="Helical" evidence="8">
    <location>
        <begin position="341"/>
        <end position="360"/>
    </location>
</feature>
<dbReference type="InterPro" id="IPR005828">
    <property type="entry name" value="MFS_sugar_transport-like"/>
</dbReference>
<dbReference type="SUPFAM" id="SSF103473">
    <property type="entry name" value="MFS general substrate transporter"/>
    <property type="match status" value="1"/>
</dbReference>
<feature type="transmembrane region" description="Helical" evidence="8">
    <location>
        <begin position="366"/>
        <end position="396"/>
    </location>
</feature>
<dbReference type="Pfam" id="PF00083">
    <property type="entry name" value="Sugar_tr"/>
    <property type="match status" value="1"/>
</dbReference>
<evidence type="ECO:0000256" key="6">
    <source>
        <dbReference type="ARBA" id="ARBA00022989"/>
    </source>
</evidence>
<keyword evidence="3" id="KW-1003">Cell membrane</keyword>
<feature type="transmembrane region" description="Helical" evidence="8">
    <location>
        <begin position="105"/>
        <end position="136"/>
    </location>
</feature>
<evidence type="ECO:0000259" key="9">
    <source>
        <dbReference type="PROSITE" id="PS50850"/>
    </source>
</evidence>
<dbReference type="Gene3D" id="1.20.1250.20">
    <property type="entry name" value="MFS general substrate transporter like domains"/>
    <property type="match status" value="2"/>
</dbReference>
<dbReference type="RefSeq" id="WP_344027794.1">
    <property type="nucleotide sequence ID" value="NZ_BAAAOB010000001.1"/>
</dbReference>
<organism evidence="10 11">
    <name type="scientific">Leucobacter iarius</name>
    <dbReference type="NCBI Taxonomy" id="333963"/>
    <lineage>
        <taxon>Bacteria</taxon>
        <taxon>Bacillati</taxon>
        <taxon>Actinomycetota</taxon>
        <taxon>Actinomycetes</taxon>
        <taxon>Micrococcales</taxon>
        <taxon>Microbacteriaceae</taxon>
        <taxon>Leucobacter</taxon>
    </lineage>
</organism>
<protein>
    <submittedName>
        <fullName evidence="10">MFS transporter</fullName>
    </submittedName>
</protein>
<dbReference type="PANTHER" id="PTHR43528:SF1">
    <property type="entry name" value="ALPHA-KETOGLUTARATE PERMEASE"/>
    <property type="match status" value="1"/>
</dbReference>
<keyword evidence="4 8" id="KW-0812">Transmembrane</keyword>
<gene>
    <name evidence="10" type="ORF">GCM10009768_00640</name>
</gene>
<keyword evidence="2" id="KW-0813">Transport</keyword>
<keyword evidence="11" id="KW-1185">Reference proteome</keyword>
<feature type="transmembrane region" description="Helical" evidence="8">
    <location>
        <begin position="440"/>
        <end position="460"/>
    </location>
</feature>
<dbReference type="PROSITE" id="PS00216">
    <property type="entry name" value="SUGAR_TRANSPORT_1"/>
    <property type="match status" value="1"/>
</dbReference>
<dbReference type="InterPro" id="IPR036259">
    <property type="entry name" value="MFS_trans_sf"/>
</dbReference>
<feature type="transmembrane region" description="Helical" evidence="8">
    <location>
        <begin position="408"/>
        <end position="428"/>
    </location>
</feature>
<evidence type="ECO:0000313" key="10">
    <source>
        <dbReference type="EMBL" id="GAA1776095.1"/>
    </source>
</evidence>
<feature type="transmembrane region" description="Helical" evidence="8">
    <location>
        <begin position="311"/>
        <end position="329"/>
    </location>
</feature>
<evidence type="ECO:0000256" key="4">
    <source>
        <dbReference type="ARBA" id="ARBA00022692"/>
    </source>
</evidence>
<evidence type="ECO:0000256" key="3">
    <source>
        <dbReference type="ARBA" id="ARBA00022475"/>
    </source>
</evidence>
<comment type="caution">
    <text evidence="10">The sequence shown here is derived from an EMBL/GenBank/DDBJ whole genome shotgun (WGS) entry which is preliminary data.</text>
</comment>
<feature type="transmembrane region" description="Helical" evidence="8">
    <location>
        <begin position="211"/>
        <end position="230"/>
    </location>
</feature>
<feature type="domain" description="Major facilitator superfamily (MFS) profile" evidence="9">
    <location>
        <begin position="33"/>
        <end position="465"/>
    </location>
</feature>
<evidence type="ECO:0000256" key="2">
    <source>
        <dbReference type="ARBA" id="ARBA00022448"/>
    </source>
</evidence>
<dbReference type="InterPro" id="IPR020846">
    <property type="entry name" value="MFS_dom"/>
</dbReference>
<keyword evidence="7 8" id="KW-0472">Membrane</keyword>
<evidence type="ECO:0000256" key="5">
    <source>
        <dbReference type="ARBA" id="ARBA00022847"/>
    </source>
</evidence>
<dbReference type="PROSITE" id="PS50850">
    <property type="entry name" value="MFS"/>
    <property type="match status" value="1"/>
</dbReference>
<reference evidence="10 11" key="1">
    <citation type="journal article" date="2019" name="Int. J. Syst. Evol. Microbiol.">
        <title>The Global Catalogue of Microorganisms (GCM) 10K type strain sequencing project: providing services to taxonomists for standard genome sequencing and annotation.</title>
        <authorList>
            <consortium name="The Broad Institute Genomics Platform"/>
            <consortium name="The Broad Institute Genome Sequencing Center for Infectious Disease"/>
            <person name="Wu L."/>
            <person name="Ma J."/>
        </authorList>
    </citation>
    <scope>NUCLEOTIDE SEQUENCE [LARGE SCALE GENOMIC DNA]</scope>
    <source>
        <strain evidence="10 11">JCM 14736</strain>
    </source>
</reference>
<dbReference type="Proteomes" id="UP001500851">
    <property type="component" value="Unassembled WGS sequence"/>
</dbReference>
<feature type="transmembrane region" description="Helical" evidence="8">
    <location>
        <begin position="70"/>
        <end position="93"/>
    </location>
</feature>
<accession>A0ABN2L690</accession>
<proteinExistence type="predicted"/>
<comment type="subcellular location">
    <subcellularLocation>
        <location evidence="1">Cell membrane</location>
        <topology evidence="1">Multi-pass membrane protein</topology>
    </subcellularLocation>
</comment>
<evidence type="ECO:0000256" key="7">
    <source>
        <dbReference type="ARBA" id="ARBA00023136"/>
    </source>
</evidence>
<evidence type="ECO:0000256" key="8">
    <source>
        <dbReference type="SAM" id="Phobius"/>
    </source>
</evidence>
<evidence type="ECO:0000256" key="1">
    <source>
        <dbReference type="ARBA" id="ARBA00004651"/>
    </source>
</evidence>
<dbReference type="EMBL" id="BAAAOB010000001">
    <property type="protein sequence ID" value="GAA1776095.1"/>
    <property type="molecule type" value="Genomic_DNA"/>
</dbReference>
<feature type="transmembrane region" description="Helical" evidence="8">
    <location>
        <begin position="270"/>
        <end position="291"/>
    </location>
</feature>